<gene>
    <name evidence="1" type="ORF">ACFPGP_21680</name>
</gene>
<dbReference type="Gene3D" id="3.10.310.50">
    <property type="match status" value="1"/>
</dbReference>
<protein>
    <submittedName>
        <fullName evidence="1">DUF5130 family protein</fullName>
    </submittedName>
</protein>
<dbReference type="RefSeq" id="WP_378593324.1">
    <property type="nucleotide sequence ID" value="NZ_JBHSKD010000027.1"/>
</dbReference>
<name>A0ABW0BQ50_9ACTN</name>
<evidence type="ECO:0000313" key="2">
    <source>
        <dbReference type="Proteomes" id="UP001596087"/>
    </source>
</evidence>
<reference evidence="2" key="1">
    <citation type="journal article" date="2019" name="Int. J. Syst. Evol. Microbiol.">
        <title>The Global Catalogue of Microorganisms (GCM) 10K type strain sequencing project: providing services to taxonomists for standard genome sequencing and annotation.</title>
        <authorList>
            <consortium name="The Broad Institute Genomics Platform"/>
            <consortium name="The Broad Institute Genome Sequencing Center for Infectious Disease"/>
            <person name="Wu L."/>
            <person name="Ma J."/>
        </authorList>
    </citation>
    <scope>NUCLEOTIDE SEQUENCE [LARGE SCALE GENOMIC DNA]</scope>
    <source>
        <strain evidence="2">DFY41</strain>
    </source>
</reference>
<proteinExistence type="predicted"/>
<accession>A0ABW0BQ50</accession>
<dbReference type="Proteomes" id="UP001596087">
    <property type="component" value="Unassembled WGS sequence"/>
</dbReference>
<sequence length="126" mass="13633">MPAGEFSAAERYEIDRTIRAAEQSCRFEFSVFVGHAEGDPHGYATRLHASLVAPARSVLVLVDPGARAIEVVTGAEVRRHLSDVEVEHGVLNMRSDFAGGDLVGGLKRAITYLAEHARAPQTLHAE</sequence>
<dbReference type="InterPro" id="IPR033437">
    <property type="entry name" value="DUF5130"/>
</dbReference>
<evidence type="ECO:0000313" key="1">
    <source>
        <dbReference type="EMBL" id="MFC5179307.1"/>
    </source>
</evidence>
<dbReference type="EMBL" id="JBHSKD010000027">
    <property type="protein sequence ID" value="MFC5179307.1"/>
    <property type="molecule type" value="Genomic_DNA"/>
</dbReference>
<organism evidence="1 2">
    <name type="scientific">Nocardioides taihuensis</name>
    <dbReference type="NCBI Taxonomy" id="1835606"/>
    <lineage>
        <taxon>Bacteria</taxon>
        <taxon>Bacillati</taxon>
        <taxon>Actinomycetota</taxon>
        <taxon>Actinomycetes</taxon>
        <taxon>Propionibacteriales</taxon>
        <taxon>Nocardioidaceae</taxon>
        <taxon>Nocardioides</taxon>
    </lineage>
</organism>
<keyword evidence="2" id="KW-1185">Reference proteome</keyword>
<dbReference type="Pfam" id="PF17174">
    <property type="entry name" value="DUF5130"/>
    <property type="match status" value="1"/>
</dbReference>
<comment type="caution">
    <text evidence="1">The sequence shown here is derived from an EMBL/GenBank/DDBJ whole genome shotgun (WGS) entry which is preliminary data.</text>
</comment>